<protein>
    <submittedName>
        <fullName evidence="7">Toxin secretion/phage lysis holin</fullName>
    </submittedName>
</protein>
<dbReference type="EMBL" id="JAFDST010000006">
    <property type="protein sequence ID" value="MBP1083517.1"/>
    <property type="molecule type" value="Genomic_DNA"/>
</dbReference>
<dbReference type="Pfam" id="PF05105">
    <property type="entry name" value="Phage_holin_4_1"/>
    <property type="match status" value="1"/>
</dbReference>
<evidence type="ECO:0000256" key="3">
    <source>
        <dbReference type="ARBA" id="ARBA00022989"/>
    </source>
</evidence>
<evidence type="ECO:0000256" key="1">
    <source>
        <dbReference type="ARBA" id="ARBA00004141"/>
    </source>
</evidence>
<evidence type="ECO:0000313" key="8">
    <source>
        <dbReference type="Proteomes" id="UP000674416"/>
    </source>
</evidence>
<evidence type="ECO:0000256" key="6">
    <source>
        <dbReference type="SAM" id="Phobius"/>
    </source>
</evidence>
<evidence type="ECO:0000313" key="7">
    <source>
        <dbReference type="EMBL" id="MBP1083517.1"/>
    </source>
</evidence>
<reference evidence="7 8" key="1">
    <citation type="submission" date="2021-01" db="EMBL/GenBank/DDBJ databases">
        <title>Genomic Encyclopedia of Type Strains, Phase IV (KMG-IV): sequencing the most valuable type-strain genomes for metagenomic binning, comparative biology and taxonomic classification.</title>
        <authorList>
            <person name="Goeker M."/>
        </authorList>
    </citation>
    <scope>NUCLEOTIDE SEQUENCE [LARGE SCALE GENOMIC DNA]</scope>
    <source>
        <strain evidence="7 8">DSM 103394</strain>
    </source>
</reference>
<feature type="transmembrane region" description="Helical" evidence="6">
    <location>
        <begin position="7"/>
        <end position="24"/>
    </location>
</feature>
<comment type="caution">
    <text evidence="7">The sequence shown here is derived from an EMBL/GenBank/DDBJ whole genome shotgun (WGS) entry which is preliminary data.</text>
</comment>
<keyword evidence="8" id="KW-1185">Reference proteome</keyword>
<dbReference type="Proteomes" id="UP000674416">
    <property type="component" value="Unassembled WGS sequence"/>
</dbReference>
<dbReference type="NCBIfam" id="TIGR01593">
    <property type="entry name" value="holin_tox_secr"/>
    <property type="match status" value="1"/>
</dbReference>
<comment type="similarity">
    <text evidence="5">Belongs to the bacteriophage holin family. Cp-1 holin subfamily.</text>
</comment>
<evidence type="ECO:0000256" key="2">
    <source>
        <dbReference type="ARBA" id="ARBA00022692"/>
    </source>
</evidence>
<evidence type="ECO:0000256" key="5">
    <source>
        <dbReference type="ARBA" id="ARBA00023600"/>
    </source>
</evidence>
<accession>A0ABS4D1P5</accession>
<feature type="transmembrane region" description="Helical" evidence="6">
    <location>
        <begin position="90"/>
        <end position="108"/>
    </location>
</feature>
<keyword evidence="4 6" id="KW-0472">Membrane</keyword>
<comment type="subcellular location">
    <subcellularLocation>
        <location evidence="1">Membrane</location>
        <topology evidence="1">Multi-pass membrane protein</topology>
    </subcellularLocation>
</comment>
<sequence length="143" mass="15694">MKHNTDTLWVAITGGGVSSIAYLLGGIDNLLIAFVILMTLDYLTGVSAALYDKKVSSKSAFRGLMKKGAMFSLVIVATQLDIILGNEGKFVRYAILMFLIGTEGISLIENLGRLDIKVPKILSDRFSQLKDDHKEKKKDDIAK</sequence>
<organism evidence="7 8">
    <name type="scientific">Bacillus capparidis</name>
    <dbReference type="NCBI Taxonomy" id="1840411"/>
    <lineage>
        <taxon>Bacteria</taxon>
        <taxon>Bacillati</taxon>
        <taxon>Bacillota</taxon>
        <taxon>Bacilli</taxon>
        <taxon>Bacillales</taxon>
        <taxon>Bacillaceae</taxon>
        <taxon>Bacillus</taxon>
    </lineage>
</organism>
<gene>
    <name evidence="7" type="ORF">JOC74_004045</name>
</gene>
<feature type="transmembrane region" description="Helical" evidence="6">
    <location>
        <begin position="30"/>
        <end position="52"/>
    </location>
</feature>
<evidence type="ECO:0000256" key="4">
    <source>
        <dbReference type="ARBA" id="ARBA00023136"/>
    </source>
</evidence>
<name>A0ABS4D1P5_9BACI</name>
<dbReference type="InterPro" id="IPR006480">
    <property type="entry name" value="Phage_holin_4_1"/>
</dbReference>
<proteinExistence type="inferred from homology"/>
<keyword evidence="3 6" id="KW-1133">Transmembrane helix</keyword>
<dbReference type="RefSeq" id="WP_211086287.1">
    <property type="nucleotide sequence ID" value="NZ_JAFDST010000006.1"/>
</dbReference>
<keyword evidence="2 6" id="KW-0812">Transmembrane</keyword>
<feature type="transmembrane region" description="Helical" evidence="6">
    <location>
        <begin position="64"/>
        <end position="84"/>
    </location>
</feature>